<dbReference type="Gene3D" id="1.20.1070.10">
    <property type="entry name" value="Rhodopsin 7-helix transmembrane proteins"/>
    <property type="match status" value="1"/>
</dbReference>
<keyword evidence="3 8" id="KW-1133">Transmembrane helix</keyword>
<comment type="caution">
    <text evidence="10">The sequence shown here is derived from an EMBL/GenBank/DDBJ whole genome shotgun (WGS) entry which is preliminary data.</text>
</comment>
<proteinExistence type="predicted"/>
<dbReference type="Proteomes" id="UP001519460">
    <property type="component" value="Unassembled WGS sequence"/>
</dbReference>
<evidence type="ECO:0000256" key="2">
    <source>
        <dbReference type="ARBA" id="ARBA00022692"/>
    </source>
</evidence>
<dbReference type="InterPro" id="IPR050125">
    <property type="entry name" value="GPCR_opsins"/>
</dbReference>
<accession>A0ABD0JDM2</accession>
<evidence type="ECO:0000256" key="5">
    <source>
        <dbReference type="ARBA" id="ARBA00023136"/>
    </source>
</evidence>
<evidence type="ECO:0000256" key="1">
    <source>
        <dbReference type="ARBA" id="ARBA00004141"/>
    </source>
</evidence>
<protein>
    <recommendedName>
        <fullName evidence="9">G-protein coupled receptors family 1 profile domain-containing protein</fullName>
    </recommendedName>
</protein>
<evidence type="ECO:0000256" key="8">
    <source>
        <dbReference type="SAM" id="Phobius"/>
    </source>
</evidence>
<evidence type="ECO:0000256" key="7">
    <source>
        <dbReference type="ARBA" id="ARBA00023224"/>
    </source>
</evidence>
<evidence type="ECO:0000313" key="11">
    <source>
        <dbReference type="Proteomes" id="UP001519460"/>
    </source>
</evidence>
<dbReference type="InterPro" id="IPR000276">
    <property type="entry name" value="GPCR_Rhodpsn"/>
</dbReference>
<keyword evidence="5 8" id="KW-0472">Membrane</keyword>
<keyword evidence="6" id="KW-0675">Receptor</keyword>
<dbReference type="InterPro" id="IPR017452">
    <property type="entry name" value="GPCR_Rhodpsn_7TM"/>
</dbReference>
<keyword evidence="4" id="KW-0297">G-protein coupled receptor</keyword>
<keyword evidence="11" id="KW-1185">Reference proteome</keyword>
<evidence type="ECO:0000259" key="9">
    <source>
        <dbReference type="PROSITE" id="PS50262"/>
    </source>
</evidence>
<feature type="transmembrane region" description="Helical" evidence="8">
    <location>
        <begin position="206"/>
        <end position="222"/>
    </location>
</feature>
<evidence type="ECO:0000256" key="4">
    <source>
        <dbReference type="ARBA" id="ARBA00023040"/>
    </source>
</evidence>
<dbReference type="GO" id="GO:0004930">
    <property type="term" value="F:G protein-coupled receptor activity"/>
    <property type="evidence" value="ECO:0007669"/>
    <property type="project" value="UniProtKB-KW"/>
</dbReference>
<comment type="subcellular location">
    <subcellularLocation>
        <location evidence="1">Membrane</location>
        <topology evidence="1">Multi-pass membrane protein</topology>
    </subcellularLocation>
</comment>
<dbReference type="SUPFAM" id="SSF81321">
    <property type="entry name" value="Family A G protein-coupled receptor-like"/>
    <property type="match status" value="1"/>
</dbReference>
<evidence type="ECO:0000256" key="6">
    <source>
        <dbReference type="ARBA" id="ARBA00023170"/>
    </source>
</evidence>
<keyword evidence="7" id="KW-0807">Transducer</keyword>
<feature type="transmembrane region" description="Helical" evidence="8">
    <location>
        <begin position="120"/>
        <end position="143"/>
    </location>
</feature>
<dbReference type="AlphaFoldDB" id="A0ABD0JDM2"/>
<organism evidence="10 11">
    <name type="scientific">Batillaria attramentaria</name>
    <dbReference type="NCBI Taxonomy" id="370345"/>
    <lineage>
        <taxon>Eukaryota</taxon>
        <taxon>Metazoa</taxon>
        <taxon>Spiralia</taxon>
        <taxon>Lophotrochozoa</taxon>
        <taxon>Mollusca</taxon>
        <taxon>Gastropoda</taxon>
        <taxon>Caenogastropoda</taxon>
        <taxon>Sorbeoconcha</taxon>
        <taxon>Cerithioidea</taxon>
        <taxon>Batillariidae</taxon>
        <taxon>Batillaria</taxon>
    </lineage>
</organism>
<dbReference type="PANTHER" id="PTHR24240">
    <property type="entry name" value="OPSIN"/>
    <property type="match status" value="1"/>
</dbReference>
<feature type="transmembrane region" description="Helical" evidence="8">
    <location>
        <begin position="41"/>
        <end position="67"/>
    </location>
</feature>
<dbReference type="PROSITE" id="PS50262">
    <property type="entry name" value="G_PROTEIN_RECEP_F1_2"/>
    <property type="match status" value="1"/>
</dbReference>
<dbReference type="EMBL" id="JACVVK020000488">
    <property type="protein sequence ID" value="KAK7471574.1"/>
    <property type="molecule type" value="Genomic_DNA"/>
</dbReference>
<dbReference type="GO" id="GO:0016020">
    <property type="term" value="C:membrane"/>
    <property type="evidence" value="ECO:0007669"/>
    <property type="project" value="UniProtKB-SubCell"/>
</dbReference>
<feature type="transmembrane region" description="Helical" evidence="8">
    <location>
        <begin position="264"/>
        <end position="288"/>
    </location>
</feature>
<reference evidence="10 11" key="1">
    <citation type="journal article" date="2023" name="Sci. Data">
        <title>Genome assembly of the Korean intertidal mud-creeper Batillaria attramentaria.</title>
        <authorList>
            <person name="Patra A.K."/>
            <person name="Ho P.T."/>
            <person name="Jun S."/>
            <person name="Lee S.J."/>
            <person name="Kim Y."/>
            <person name="Won Y.J."/>
        </authorList>
    </citation>
    <scope>NUCLEOTIDE SEQUENCE [LARGE SCALE GENOMIC DNA]</scope>
    <source>
        <strain evidence="10">Wonlab-2016</strain>
    </source>
</reference>
<sequence length="342" mass="38584">MSNETTELPSSSLSDNVTSTAYDEWQEMIRRFNIRPLTPGGYLGCAIYLVTIGLVATVGNATTLIMFTRNQKLRRKPHNMLIINLAVSDLGISVFGYPFTTSSCFANRFLWGTVGCKVQGFTTFFFAMADMYTLTMLSVYRWVAVCVPQHNHRLNVSVTMKVIAGTWIAAFLTTAPPLVGMSTYTYEPFGTSCTIDWDDPEPLNVFYVYLLVFVAYLIPVVQRSNELLRSMKQIKHQMLTLGEAEEANANIAENKVTCPCRVQISLVMVAVFIVIWSPYTFVCVWAIYDADIPVWLNTLPTMCAKSSCMLNPVIFYLTNPIFRNTFKATFLRSRKVTPLTEN</sequence>
<feature type="transmembrane region" description="Helical" evidence="8">
    <location>
        <begin position="79"/>
        <end position="100"/>
    </location>
</feature>
<evidence type="ECO:0000313" key="10">
    <source>
        <dbReference type="EMBL" id="KAK7471574.1"/>
    </source>
</evidence>
<name>A0ABD0JDM2_9CAEN</name>
<feature type="non-terminal residue" evidence="10">
    <location>
        <position position="342"/>
    </location>
</feature>
<feature type="domain" description="G-protein coupled receptors family 1 profile" evidence="9">
    <location>
        <begin position="59"/>
        <end position="315"/>
    </location>
</feature>
<keyword evidence="2 8" id="KW-0812">Transmembrane</keyword>
<evidence type="ECO:0000256" key="3">
    <source>
        <dbReference type="ARBA" id="ARBA00022989"/>
    </source>
</evidence>
<feature type="transmembrane region" description="Helical" evidence="8">
    <location>
        <begin position="164"/>
        <end position="186"/>
    </location>
</feature>
<dbReference type="PRINTS" id="PR00237">
    <property type="entry name" value="GPCRRHODOPSN"/>
</dbReference>
<gene>
    <name evidence="10" type="ORF">BaRGS_00035802</name>
</gene>
<dbReference type="Pfam" id="PF00001">
    <property type="entry name" value="7tm_1"/>
    <property type="match status" value="1"/>
</dbReference>